<name>H2CKN6_9LEPT</name>
<sequence length="114" mass="13741">MNLKKNGSTSKTLMSHRARFRRWERWTASVVLLSLFYSFFLPSSRLLSDPRFREFQERGRPETEKYINRANRLTEEQSWTNYVETGVAHEQALWESEALEEIRKELRQQEQSEV</sequence>
<gene>
    <name evidence="1" type="ORF">Lepil_0385</name>
</gene>
<proteinExistence type="predicted"/>
<reference evidence="1 2" key="1">
    <citation type="submission" date="2011-10" db="EMBL/GenBank/DDBJ databases">
        <title>The Improved High-Quality Draft genome of Leptonema illini DSM 21528.</title>
        <authorList>
            <consortium name="US DOE Joint Genome Institute (JGI-PGF)"/>
            <person name="Lucas S."/>
            <person name="Copeland A."/>
            <person name="Lapidus A."/>
            <person name="Glavina del Rio T."/>
            <person name="Dalin E."/>
            <person name="Tice H."/>
            <person name="Bruce D."/>
            <person name="Goodwin L."/>
            <person name="Pitluck S."/>
            <person name="Peters L."/>
            <person name="Mikhailova N."/>
            <person name="Held B."/>
            <person name="Kyrpides N."/>
            <person name="Mavromatis K."/>
            <person name="Ivanova N."/>
            <person name="Markowitz V."/>
            <person name="Cheng J.-F."/>
            <person name="Hugenholtz P."/>
            <person name="Woyke T."/>
            <person name="Wu D."/>
            <person name="Gronow S."/>
            <person name="Wellnitz S."/>
            <person name="Brambilla E.-M."/>
            <person name="Klenk H.-P."/>
            <person name="Eisen J.A."/>
        </authorList>
    </citation>
    <scope>NUCLEOTIDE SEQUENCE [LARGE SCALE GENOMIC DNA]</scope>
    <source>
        <strain evidence="1 2">DSM 21528</strain>
    </source>
</reference>
<accession>H2CKN6</accession>
<protein>
    <submittedName>
        <fullName evidence="1">Uncharacterized protein</fullName>
    </submittedName>
</protein>
<evidence type="ECO:0000313" key="2">
    <source>
        <dbReference type="Proteomes" id="UP000005737"/>
    </source>
</evidence>
<keyword evidence="2" id="KW-1185">Reference proteome</keyword>
<dbReference type="AlphaFoldDB" id="H2CKN6"/>
<dbReference type="Proteomes" id="UP000005737">
    <property type="component" value="Unassembled WGS sequence"/>
</dbReference>
<evidence type="ECO:0000313" key="1">
    <source>
        <dbReference type="EMBL" id="EHQ05091.1"/>
    </source>
</evidence>
<dbReference type="HOGENOM" id="CLU_2138747_0_0_12"/>
<dbReference type="EMBL" id="JH597773">
    <property type="protein sequence ID" value="EHQ05091.1"/>
    <property type="molecule type" value="Genomic_DNA"/>
</dbReference>
<organism evidence="1 2">
    <name type="scientific">Leptonema illini DSM 21528</name>
    <dbReference type="NCBI Taxonomy" id="929563"/>
    <lineage>
        <taxon>Bacteria</taxon>
        <taxon>Pseudomonadati</taxon>
        <taxon>Spirochaetota</taxon>
        <taxon>Spirochaetia</taxon>
        <taxon>Leptospirales</taxon>
        <taxon>Leptospiraceae</taxon>
        <taxon>Leptonema</taxon>
    </lineage>
</organism>
<feature type="non-terminal residue" evidence="1">
    <location>
        <position position="114"/>
    </location>
</feature>